<feature type="transmembrane region" description="Helical" evidence="8">
    <location>
        <begin position="731"/>
        <end position="752"/>
    </location>
</feature>
<dbReference type="GO" id="GO:0005524">
    <property type="term" value="F:ATP binding"/>
    <property type="evidence" value="ECO:0007669"/>
    <property type="project" value="UniProtKB-KW"/>
</dbReference>
<keyword evidence="4" id="KW-0547">Nucleotide-binding</keyword>
<comment type="caution">
    <text evidence="10">The sequence shown here is derived from an EMBL/GenBank/DDBJ whole genome shotgun (WGS) entry which is preliminary data.</text>
</comment>
<dbReference type="InterPro" id="IPR027417">
    <property type="entry name" value="P-loop_NTPase"/>
</dbReference>
<dbReference type="PANTHER" id="PTHR48041">
    <property type="entry name" value="ABC TRANSPORTER G FAMILY MEMBER 28"/>
    <property type="match status" value="1"/>
</dbReference>
<evidence type="ECO:0000256" key="3">
    <source>
        <dbReference type="ARBA" id="ARBA00022692"/>
    </source>
</evidence>
<dbReference type="SUPFAM" id="SSF52540">
    <property type="entry name" value="P-loop containing nucleoside triphosphate hydrolases"/>
    <property type="match status" value="1"/>
</dbReference>
<evidence type="ECO:0000256" key="5">
    <source>
        <dbReference type="ARBA" id="ARBA00022840"/>
    </source>
</evidence>
<keyword evidence="5" id="KW-0067">ATP-binding</keyword>
<evidence type="ECO:0000256" key="6">
    <source>
        <dbReference type="ARBA" id="ARBA00022989"/>
    </source>
</evidence>
<dbReference type="GO" id="GO:0016887">
    <property type="term" value="F:ATP hydrolysis activity"/>
    <property type="evidence" value="ECO:0007669"/>
    <property type="project" value="InterPro"/>
</dbReference>
<dbReference type="InterPro" id="IPR013525">
    <property type="entry name" value="ABC2_TM"/>
</dbReference>
<dbReference type="AlphaFoldDB" id="A0A4R2ETF3"/>
<gene>
    <name evidence="10" type="ORF">CLV25_103276</name>
</gene>
<dbReference type="Proteomes" id="UP000294830">
    <property type="component" value="Unassembled WGS sequence"/>
</dbReference>
<feature type="transmembrane region" description="Helical" evidence="8">
    <location>
        <begin position="626"/>
        <end position="646"/>
    </location>
</feature>
<dbReference type="Gene3D" id="3.40.50.300">
    <property type="entry name" value="P-loop containing nucleotide triphosphate hydrolases"/>
    <property type="match status" value="1"/>
</dbReference>
<sequence>MNDSIFRVLMQFFATIVNYDNRGNKDIARGIVKSYLYEKEFSDEHSDYYVSLFDEYMEDQLRVKSYPFTENPIFTEHTLHLCRQINLEFEQNQKVWLLLQLTEFIGDAFFQNEVYHKFVSLLAYHFNVDQTEFDYAQQFVLSANEGEIPLVDKVLVVDSDANFSHPYFKHHYNEKLKGRVYFIHLSSVNTFLIKNFGETNLFLNGHSMRNERAYVFGYGSVVRSPKIDPIYYSRIAGKFIQADVLRRILFVATDVSYRFKGSDNGVHPFSFKAESGQLVGILGGSGVGKSTLLNVLNGSLKLHSGRITINGFDIHEEKDIVRGVIGYVPQDDLLIEELTVYQNLYFNAKLCFRNYTEEELNDVVNQTIIDFDLDEARDFKVGSPLNKYISGGQRKRLNIALELMRQPSVLFVDEPTSGLSSIDSEKVMLLLKRQILKGKVVIVNIHQPSSDLFKLLDKILVMDQGGRIIFQGNPMDGIVYFRKAAHYFNAEESECMTCGNVNTEVILRVVEARVVNEYGKLTRNRKRSAKEWYQLYLKNVQPKLRAIAHGSRTNLPINNFHIPNRLNQFRIFISRSILSKLSDRQYLLMIALEAPLLAIIVGFFTKYTVGDSENLNRYIFSTNDNIPAYLFMSVVAALFLGMIVSAEEIIKDRKILHREKFLNLSWGSYISSKVFVVFLISAFQMFVFVLLGNHILEIRGMNTIYWIILFSAAACANIMGLNLSSALRSTVAIYVTVPLLLVPQLLFSGVIVDFRKLHHSISNDKYVPLIGDLMISRWAYEALAVSQFKDNTFTRFFYDVDKERSQNNYYSSIYIPILMSQLNELQREYNLKSLDEKSLRRLELVNNEFVLLSKRFGDEVPKLSQNSVAIVKVEPQSIKEHKQILNKLQGYLWQNYNRLSVKKDSIYSSLLHKYKTSERIVALRHSYENKALSDLVLNKSGVAQSKIVGTEIVQLKDPAYMEPTSSVGKAQFYAPVKILGNFKIDTKWFNVGVIWLFTILGFIALHENWLLRIMQYIDTIKYRKTEQRILKHRPK</sequence>
<dbReference type="PROSITE" id="PS50893">
    <property type="entry name" value="ABC_TRANSPORTER_2"/>
    <property type="match status" value="1"/>
</dbReference>
<evidence type="ECO:0000256" key="7">
    <source>
        <dbReference type="ARBA" id="ARBA00023136"/>
    </source>
</evidence>
<evidence type="ECO:0000313" key="11">
    <source>
        <dbReference type="Proteomes" id="UP000294830"/>
    </source>
</evidence>
<dbReference type="InterPro" id="IPR003439">
    <property type="entry name" value="ABC_transporter-like_ATP-bd"/>
</dbReference>
<dbReference type="Pfam" id="PF00005">
    <property type="entry name" value="ABC_tran"/>
    <property type="match status" value="1"/>
</dbReference>
<keyword evidence="3 8" id="KW-0812">Transmembrane</keyword>
<feature type="domain" description="ABC transporter" evidence="9">
    <location>
        <begin position="250"/>
        <end position="489"/>
    </location>
</feature>
<evidence type="ECO:0000259" key="9">
    <source>
        <dbReference type="PROSITE" id="PS50893"/>
    </source>
</evidence>
<evidence type="ECO:0000256" key="8">
    <source>
        <dbReference type="SAM" id="Phobius"/>
    </source>
</evidence>
<dbReference type="GO" id="GO:0140359">
    <property type="term" value="F:ABC-type transporter activity"/>
    <property type="evidence" value="ECO:0007669"/>
    <property type="project" value="InterPro"/>
</dbReference>
<evidence type="ECO:0000256" key="2">
    <source>
        <dbReference type="ARBA" id="ARBA00022448"/>
    </source>
</evidence>
<comment type="subcellular location">
    <subcellularLocation>
        <location evidence="1">Membrane</location>
        <topology evidence="1">Multi-pass membrane protein</topology>
    </subcellularLocation>
</comment>
<dbReference type="InterPro" id="IPR050352">
    <property type="entry name" value="ABCG_transporters"/>
</dbReference>
<evidence type="ECO:0000256" key="1">
    <source>
        <dbReference type="ARBA" id="ARBA00004141"/>
    </source>
</evidence>
<dbReference type="OrthoDB" id="9804819at2"/>
<proteinExistence type="predicted"/>
<dbReference type="PANTHER" id="PTHR48041:SF139">
    <property type="entry name" value="PROTEIN SCARLET"/>
    <property type="match status" value="1"/>
</dbReference>
<name>A0A4R2ETF3_9BACT</name>
<keyword evidence="7 8" id="KW-0472">Membrane</keyword>
<evidence type="ECO:0000256" key="4">
    <source>
        <dbReference type="ARBA" id="ARBA00022741"/>
    </source>
</evidence>
<reference evidence="10 11" key="1">
    <citation type="submission" date="2019-03" db="EMBL/GenBank/DDBJ databases">
        <title>Genomic Encyclopedia of Archaeal and Bacterial Type Strains, Phase II (KMG-II): from individual species to whole genera.</title>
        <authorList>
            <person name="Goeker M."/>
        </authorList>
    </citation>
    <scope>NUCLEOTIDE SEQUENCE [LARGE SCALE GENOMIC DNA]</scope>
    <source>
        <strain evidence="10 11">RL-C</strain>
    </source>
</reference>
<dbReference type="PROSITE" id="PS00211">
    <property type="entry name" value="ABC_TRANSPORTER_1"/>
    <property type="match status" value="1"/>
</dbReference>
<dbReference type="EMBL" id="SLWB01000003">
    <property type="protein sequence ID" value="TCN70752.1"/>
    <property type="molecule type" value="Genomic_DNA"/>
</dbReference>
<keyword evidence="6 8" id="KW-1133">Transmembrane helix</keyword>
<accession>A0A4R2ETF3</accession>
<feature type="transmembrane region" description="Helical" evidence="8">
    <location>
        <begin position="988"/>
        <end position="1006"/>
    </location>
</feature>
<feature type="transmembrane region" description="Helical" evidence="8">
    <location>
        <begin position="586"/>
        <end position="605"/>
    </location>
</feature>
<dbReference type="InterPro" id="IPR003593">
    <property type="entry name" value="AAA+_ATPase"/>
</dbReference>
<dbReference type="Pfam" id="PF01061">
    <property type="entry name" value="ABC2_membrane"/>
    <property type="match status" value="1"/>
</dbReference>
<keyword evidence="11" id="KW-1185">Reference proteome</keyword>
<dbReference type="InterPro" id="IPR017871">
    <property type="entry name" value="ABC_transporter-like_CS"/>
</dbReference>
<feature type="transmembrane region" description="Helical" evidence="8">
    <location>
        <begin position="703"/>
        <end position="725"/>
    </location>
</feature>
<feature type="transmembrane region" description="Helical" evidence="8">
    <location>
        <begin position="666"/>
        <end position="691"/>
    </location>
</feature>
<protein>
    <submittedName>
        <fullName evidence="10">ABC-type multidrug transport system ATPase subunit</fullName>
    </submittedName>
</protein>
<dbReference type="SMART" id="SM00382">
    <property type="entry name" value="AAA"/>
    <property type="match status" value="1"/>
</dbReference>
<keyword evidence="2" id="KW-0813">Transport</keyword>
<dbReference type="RefSeq" id="WP_131838606.1">
    <property type="nucleotide sequence ID" value="NZ_SLWB01000003.1"/>
</dbReference>
<dbReference type="GO" id="GO:0016020">
    <property type="term" value="C:membrane"/>
    <property type="evidence" value="ECO:0007669"/>
    <property type="project" value="UniProtKB-SubCell"/>
</dbReference>
<organism evidence="10 11">
    <name type="scientific">Acetobacteroides hydrogenigenes</name>
    <dbReference type="NCBI Taxonomy" id="979970"/>
    <lineage>
        <taxon>Bacteria</taxon>
        <taxon>Pseudomonadati</taxon>
        <taxon>Bacteroidota</taxon>
        <taxon>Bacteroidia</taxon>
        <taxon>Bacteroidales</taxon>
        <taxon>Rikenellaceae</taxon>
        <taxon>Acetobacteroides</taxon>
    </lineage>
</organism>
<evidence type="ECO:0000313" key="10">
    <source>
        <dbReference type="EMBL" id="TCN70752.1"/>
    </source>
</evidence>